<reference evidence="3" key="1">
    <citation type="submission" date="2017-09" db="EMBL/GenBank/DDBJ databases">
        <title>Depth-based differentiation of microbial function through sediment-hosted aquifers and enrichment of novel symbionts in the deep terrestrial subsurface.</title>
        <authorList>
            <person name="Probst A.J."/>
            <person name="Ladd B."/>
            <person name="Jarett J.K."/>
            <person name="Geller-Mcgrath D.E."/>
            <person name="Sieber C.M.K."/>
            <person name="Emerson J.B."/>
            <person name="Anantharaman K."/>
            <person name="Thomas B.C."/>
            <person name="Malmstrom R."/>
            <person name="Stieglmeier M."/>
            <person name="Klingl A."/>
            <person name="Woyke T."/>
            <person name="Ryan C.M."/>
            <person name="Banfield J.F."/>
        </authorList>
    </citation>
    <scope>NUCLEOTIDE SEQUENCE [LARGE SCALE GENOMIC DNA]</scope>
</reference>
<evidence type="ECO:0000313" key="2">
    <source>
        <dbReference type="EMBL" id="PIY69119.1"/>
    </source>
</evidence>
<evidence type="ECO:0000256" key="1">
    <source>
        <dbReference type="ARBA" id="ARBA00023235"/>
    </source>
</evidence>
<dbReference type="SUPFAM" id="SSF51351">
    <property type="entry name" value="Triosephosphate isomerase (TIM)"/>
    <property type="match status" value="1"/>
</dbReference>
<name>A0A2M7QD34_9BACT</name>
<dbReference type="EMBL" id="PFLF01000050">
    <property type="protein sequence ID" value="PIY69119.1"/>
    <property type="molecule type" value="Genomic_DNA"/>
</dbReference>
<sequence length="263" mass="29647">MKLLAQNFDIYLGDGLDPYARTGSINLDHLLHSGIDGIILGHSEVGDSPDVINQKLHTVFNHKKILERRESFTTVVLVGEIWEEFEGKTSEKVANIVENHCKELFSGVKEDQLTKLILGYEPKWGSRGSGRDDMPPPQPDLISLCIRKVKEFFQVNYKNTFPHYIYGGRSTPERTEKILHDSNVNGLILGSACNTVQKTLSIIDAMKKVKENQVKVTICNFKAYNLSDSYEKYVEALGKLSPDNVIYLAPSYTDLKEVKSILL</sequence>
<comment type="caution">
    <text evidence="2">The sequence shown here is derived from an EMBL/GenBank/DDBJ whole genome shotgun (WGS) entry which is preliminary data.</text>
</comment>
<dbReference type="InterPro" id="IPR035990">
    <property type="entry name" value="TIM_sf"/>
</dbReference>
<dbReference type="Pfam" id="PF00121">
    <property type="entry name" value="TIM"/>
    <property type="match status" value="1"/>
</dbReference>
<protein>
    <recommendedName>
        <fullName evidence="4">Triose-phosphate isomerase</fullName>
    </recommendedName>
</protein>
<evidence type="ECO:0000313" key="3">
    <source>
        <dbReference type="Proteomes" id="UP000230108"/>
    </source>
</evidence>
<gene>
    <name evidence="2" type="ORF">COY90_02270</name>
</gene>
<dbReference type="InterPro" id="IPR013785">
    <property type="entry name" value="Aldolase_TIM"/>
</dbReference>
<proteinExistence type="predicted"/>
<accession>A0A2M7QD34</accession>
<dbReference type="InterPro" id="IPR000652">
    <property type="entry name" value="Triosephosphate_isomerase"/>
</dbReference>
<dbReference type="GO" id="GO:0004807">
    <property type="term" value="F:triose-phosphate isomerase activity"/>
    <property type="evidence" value="ECO:0007669"/>
    <property type="project" value="InterPro"/>
</dbReference>
<dbReference type="AlphaFoldDB" id="A0A2M7QD34"/>
<dbReference type="Proteomes" id="UP000230108">
    <property type="component" value="Unassembled WGS sequence"/>
</dbReference>
<dbReference type="Gene3D" id="3.20.20.70">
    <property type="entry name" value="Aldolase class I"/>
    <property type="match status" value="1"/>
</dbReference>
<evidence type="ECO:0008006" key="4">
    <source>
        <dbReference type="Google" id="ProtNLM"/>
    </source>
</evidence>
<organism evidence="2 3">
    <name type="scientific">Candidatus Roizmanbacteria bacterium CG_4_10_14_0_8_um_filter_39_9</name>
    <dbReference type="NCBI Taxonomy" id="1974829"/>
    <lineage>
        <taxon>Bacteria</taxon>
        <taxon>Candidatus Roizmaniibacteriota</taxon>
    </lineage>
</organism>
<keyword evidence="1" id="KW-0413">Isomerase</keyword>
<dbReference type="PROSITE" id="PS51440">
    <property type="entry name" value="TIM_2"/>
    <property type="match status" value="1"/>
</dbReference>